<feature type="transmembrane region" description="Helical" evidence="1">
    <location>
        <begin position="95"/>
        <end position="114"/>
    </location>
</feature>
<gene>
    <name evidence="2" type="ORF">SAMN04487772_11329</name>
</gene>
<dbReference type="GO" id="GO:0016020">
    <property type="term" value="C:membrane"/>
    <property type="evidence" value="ECO:0007669"/>
    <property type="project" value="InterPro"/>
</dbReference>
<reference evidence="2 3" key="1">
    <citation type="submission" date="2016-10" db="EMBL/GenBank/DDBJ databases">
        <authorList>
            <person name="de Groot N.N."/>
        </authorList>
    </citation>
    <scope>NUCLEOTIDE SEQUENCE [LARGE SCALE GENOMIC DNA]</scope>
    <source>
        <strain evidence="2 3">DSM 1801</strain>
    </source>
</reference>
<dbReference type="OrthoDB" id="9777147at2"/>
<dbReference type="InterPro" id="IPR000462">
    <property type="entry name" value="CDP-OH_P_trans"/>
</dbReference>
<evidence type="ECO:0000313" key="2">
    <source>
        <dbReference type="EMBL" id="SET27965.1"/>
    </source>
</evidence>
<dbReference type="Pfam" id="PF01066">
    <property type="entry name" value="CDP-OH_P_transf"/>
    <property type="match status" value="1"/>
</dbReference>
<dbReference type="Gene3D" id="1.20.120.1760">
    <property type="match status" value="1"/>
</dbReference>
<dbReference type="PROSITE" id="PS51257">
    <property type="entry name" value="PROKAR_LIPOPROTEIN"/>
    <property type="match status" value="1"/>
</dbReference>
<dbReference type="GO" id="GO:0016780">
    <property type="term" value="F:phosphotransferase activity, for other substituted phosphate groups"/>
    <property type="evidence" value="ECO:0007669"/>
    <property type="project" value="InterPro"/>
</dbReference>
<sequence length="201" mass="22296">MSKFKLPNLITYAGAGCSVGILIFAFCQKTNLAMISLILAAVCDLFDGKFARIFQRTKEEKCVGIELDSLSDVMSFLIGPVAVCLGMGICNWYSYIVFILYVLAGITRLAFFNVNASEHYVDEPVTFYTGLPVSYSAVFFPLLWVLSIKLESVPFQLIYIGIMLVMAYLFVADIKIPKPKGKALIAFVLAAAVMVFFLIYL</sequence>
<protein>
    <submittedName>
        <fullName evidence="2">CDP-diacylglycerol---serine O-phosphatidyltransferase</fullName>
    </submittedName>
</protein>
<feature type="transmembrane region" description="Helical" evidence="1">
    <location>
        <begin position="126"/>
        <end position="147"/>
    </location>
</feature>
<feature type="transmembrane region" description="Helical" evidence="1">
    <location>
        <begin position="183"/>
        <end position="200"/>
    </location>
</feature>
<keyword evidence="1" id="KW-0812">Transmembrane</keyword>
<dbReference type="EMBL" id="FOHN01000013">
    <property type="protein sequence ID" value="SET27965.1"/>
    <property type="molecule type" value="Genomic_DNA"/>
</dbReference>
<name>A0A1I0D7Q8_9FIRM</name>
<evidence type="ECO:0000256" key="1">
    <source>
        <dbReference type="SAM" id="Phobius"/>
    </source>
</evidence>
<keyword evidence="1" id="KW-1133">Transmembrane helix</keyword>
<keyword evidence="1" id="KW-0472">Membrane</keyword>
<accession>A0A1I0D7Q8</accession>
<keyword evidence="3" id="KW-1185">Reference proteome</keyword>
<dbReference type="InterPro" id="IPR043130">
    <property type="entry name" value="CDP-OH_PTrfase_TM_dom"/>
</dbReference>
<dbReference type="Proteomes" id="UP000199800">
    <property type="component" value="Unassembled WGS sequence"/>
</dbReference>
<organism evidence="2 3">
    <name type="scientific">[Clostridium] polysaccharolyticum</name>
    <dbReference type="NCBI Taxonomy" id="29364"/>
    <lineage>
        <taxon>Bacteria</taxon>
        <taxon>Bacillati</taxon>
        <taxon>Bacillota</taxon>
        <taxon>Clostridia</taxon>
        <taxon>Lachnospirales</taxon>
        <taxon>Lachnospiraceae</taxon>
    </lineage>
</organism>
<evidence type="ECO:0000313" key="3">
    <source>
        <dbReference type="Proteomes" id="UP000199800"/>
    </source>
</evidence>
<feature type="transmembrane region" description="Helical" evidence="1">
    <location>
        <begin position="153"/>
        <end position="171"/>
    </location>
</feature>
<dbReference type="RefSeq" id="WP_092478013.1">
    <property type="nucleotide sequence ID" value="NZ_FOHN01000013.1"/>
</dbReference>
<proteinExistence type="predicted"/>
<dbReference type="GO" id="GO:0008654">
    <property type="term" value="P:phospholipid biosynthetic process"/>
    <property type="evidence" value="ECO:0007669"/>
    <property type="project" value="InterPro"/>
</dbReference>
<dbReference type="STRING" id="29364.SAMN04487772_11329"/>
<keyword evidence="2" id="KW-0808">Transferase</keyword>
<dbReference type="AlphaFoldDB" id="A0A1I0D7Q8"/>
<feature type="transmembrane region" description="Helical" evidence="1">
    <location>
        <begin position="9"/>
        <end position="26"/>
    </location>
</feature>